<dbReference type="SUPFAM" id="SSF55486">
    <property type="entry name" value="Metalloproteases ('zincins'), catalytic domain"/>
    <property type="match status" value="1"/>
</dbReference>
<comment type="caution">
    <text evidence="3">The sequence shown here is derived from an EMBL/GenBank/DDBJ whole genome shotgun (WGS) entry which is preliminary data.</text>
</comment>
<dbReference type="Gene3D" id="1.10.3130.20">
    <property type="entry name" value="Phycobilisome linker domain"/>
    <property type="match status" value="1"/>
</dbReference>
<comment type="similarity">
    <text evidence="1">Belongs to the peptidase M10B family.</text>
</comment>
<protein>
    <submittedName>
        <fullName evidence="3">DUF4214 domain-containing protein</fullName>
    </submittedName>
</protein>
<dbReference type="SMART" id="SM00235">
    <property type="entry name" value="ZnMc"/>
    <property type="match status" value="1"/>
</dbReference>
<dbReference type="GO" id="GO:0005615">
    <property type="term" value="C:extracellular space"/>
    <property type="evidence" value="ECO:0007669"/>
    <property type="project" value="InterPro"/>
</dbReference>
<dbReference type="GO" id="GO:0008270">
    <property type="term" value="F:zinc ion binding"/>
    <property type="evidence" value="ECO:0007669"/>
    <property type="project" value="InterPro"/>
</dbReference>
<dbReference type="AlphaFoldDB" id="A0A6B3SM57"/>
<evidence type="ECO:0000256" key="1">
    <source>
        <dbReference type="ARBA" id="ARBA00009490"/>
    </source>
</evidence>
<dbReference type="GO" id="GO:0008237">
    <property type="term" value="F:metallopeptidase activity"/>
    <property type="evidence" value="ECO:0007669"/>
    <property type="project" value="InterPro"/>
</dbReference>
<dbReference type="Gene3D" id="3.40.390.10">
    <property type="entry name" value="Collagenase (Catalytic Domain)"/>
    <property type="match status" value="1"/>
</dbReference>
<gene>
    <name evidence="3" type="ORF">G3574_12675</name>
</gene>
<dbReference type="EMBL" id="JAAIVB010000041">
    <property type="protein sequence ID" value="NEX61934.1"/>
    <property type="molecule type" value="Genomic_DNA"/>
</dbReference>
<dbReference type="InterPro" id="IPR034033">
    <property type="entry name" value="Serralysin-like"/>
</dbReference>
<dbReference type="Pfam" id="PF00353">
    <property type="entry name" value="HemolysinCabind"/>
    <property type="match status" value="1"/>
</dbReference>
<dbReference type="InterPro" id="IPR011049">
    <property type="entry name" value="Serralysin-like_metalloprot_C"/>
</dbReference>
<dbReference type="RefSeq" id="WP_163963653.1">
    <property type="nucleotide sequence ID" value="NZ_JAAIVB010000041.1"/>
</dbReference>
<dbReference type="CDD" id="cd04277">
    <property type="entry name" value="ZnMc_serralysin_like"/>
    <property type="match status" value="1"/>
</dbReference>
<sequence length="1104" mass="113505">MSLVFEQEPNNTTPNTLKLGDTVRGVAATISDVDRYQFIASAGGILKLDFGTANSTANAWSYSVSIYDANNKLVAGENVGYGFGKTVNAVLSGAGTYKVYVYASKDGLTGTYDLTASMVTGTTTLYESGKNTTQAAADTIVAGQSISGQLNYGWGSRFYKFATTSSGSLELDFTPPNANTYSTYDVNLLDAAGKVVATGSTGSALTLSGGRVTQGATYYVEVKGKGYDSGNFTLSEQVLNPATISYKALTAQSAQTGEIKSAASDYYKVDLVAGTTYIFGVKGSTSSGGTLADPKLTLFDANLLQLESCDNLPVYTTKAGTLADPQIGFTATSTGSYYLAVAGSSSTGTYTITEDKVGTDTAIASLLDGARWNAGSPLGTPVKLTYSFLTSTVNGYGGFAIMTAAQKDAVRTILASYAALANLSFTEVADSSSSQLRLGCADLQGTAEGITFFSSAPSGAYTSNKILMEVARSDANYVGGMYTYEALIHEIGHSLGLKHPGNYNGSSGVGEAPFMPLALDNRKFTDMSYVNDPLRTAWHSTPGLYDIASIQYLYGVNAAAASPTQSFTVGSTAPESRTLFSTAPGATLDAGNQCKPVTISLTPGTFSSVGVNADGTAAHDNISIAFGSTFTGAIGGAGNDVIVGNDLGDRLAGGAGNDTVTGGAGDDTIVDFSGADWLDGGGGKNTLALSATSADLNAAADAQLVNIAVIDLAGAAAGVILDLHLQSEAIAVNGSAFNDIMTPSAGGGKLAGGAGDDVILGVVAGLVIDGGTGTNTLRVTQTSTILNAMSDDQLVNVQAVDLSNAGAGVTLDLHLQTEAINVVGGGFDDTITLSRGGGRVDGGSGSDTLLLAGSRTQFSVTPSGSGYLVKDKAGSQASATLSSVEKLKFIDMTIALGTAVDGTAGNDKFNGTAAFQRFSGGDGVDLISYGGKKADFVLEKTADGYTVSKTGGDGGDTLSGVERLVFTDTALALDIDGNGGKVYRLYQAAFNRKPDSDGLGWQLKAMDDGTPLNQISQNFVSSAEFKSLYGSNPSTVALVNLLYQNVLHRTPQQFETDFWVNIVDNGVPVRQTAAEVLASFSESPENQAQVIGSIQNGMEYHYYA</sequence>
<dbReference type="InterPro" id="IPR001343">
    <property type="entry name" value="Hemolysn_Ca-bd"/>
</dbReference>
<evidence type="ECO:0000313" key="3">
    <source>
        <dbReference type="EMBL" id="NEX61934.1"/>
    </source>
</evidence>
<dbReference type="Pfam" id="PF13946">
    <property type="entry name" value="DUF4214"/>
    <property type="match status" value="1"/>
</dbReference>
<dbReference type="PRINTS" id="PR00313">
    <property type="entry name" value="CABNDNGRPT"/>
</dbReference>
<dbReference type="InterPro" id="IPR006026">
    <property type="entry name" value="Peptidase_Metallo"/>
</dbReference>
<dbReference type="Gene3D" id="2.60.120.380">
    <property type="match status" value="3"/>
</dbReference>
<dbReference type="SUPFAM" id="SSF89260">
    <property type="entry name" value="Collagen-binding domain"/>
    <property type="match status" value="1"/>
</dbReference>
<accession>A0A6B3SM57</accession>
<name>A0A6B3SM57_9BURK</name>
<proteinExistence type="inferred from homology"/>
<dbReference type="GO" id="GO:0006508">
    <property type="term" value="P:proteolysis"/>
    <property type="evidence" value="ECO:0007669"/>
    <property type="project" value="InterPro"/>
</dbReference>
<evidence type="ECO:0000313" key="4">
    <source>
        <dbReference type="Proteomes" id="UP000482155"/>
    </source>
</evidence>
<dbReference type="InterPro" id="IPR024079">
    <property type="entry name" value="MetalloPept_cat_dom_sf"/>
</dbReference>
<organism evidence="3 4">
    <name type="scientific">Noviherbaspirillum galbum</name>
    <dbReference type="NCBI Taxonomy" id="2709383"/>
    <lineage>
        <taxon>Bacteria</taxon>
        <taxon>Pseudomonadati</taxon>
        <taxon>Pseudomonadota</taxon>
        <taxon>Betaproteobacteria</taxon>
        <taxon>Burkholderiales</taxon>
        <taxon>Oxalobacteraceae</taxon>
        <taxon>Noviherbaspirillum</taxon>
    </lineage>
</organism>
<dbReference type="Gene3D" id="2.150.10.10">
    <property type="entry name" value="Serralysin-like metalloprotease, C-terminal"/>
    <property type="match status" value="1"/>
</dbReference>
<dbReference type="Proteomes" id="UP000482155">
    <property type="component" value="Unassembled WGS sequence"/>
</dbReference>
<keyword evidence="4" id="KW-1185">Reference proteome</keyword>
<evidence type="ECO:0000259" key="2">
    <source>
        <dbReference type="SMART" id="SM00235"/>
    </source>
</evidence>
<dbReference type="InterPro" id="IPR038255">
    <property type="entry name" value="PBS_linker_sf"/>
</dbReference>
<dbReference type="InterPro" id="IPR025282">
    <property type="entry name" value="DUF4214"/>
</dbReference>
<reference evidence="3 4" key="1">
    <citation type="submission" date="2020-02" db="EMBL/GenBank/DDBJ databases">
        <authorList>
            <person name="Kim M.K."/>
        </authorList>
    </citation>
    <scope>NUCLEOTIDE SEQUENCE [LARGE SCALE GENOMIC DNA]</scope>
    <source>
        <strain evidence="3 4">17J57-3</strain>
    </source>
</reference>
<dbReference type="SUPFAM" id="SSF51120">
    <property type="entry name" value="beta-Roll"/>
    <property type="match status" value="2"/>
</dbReference>
<dbReference type="GO" id="GO:0005509">
    <property type="term" value="F:calcium ion binding"/>
    <property type="evidence" value="ECO:0007669"/>
    <property type="project" value="InterPro"/>
</dbReference>
<feature type="domain" description="Peptidase metallopeptidase" evidence="2">
    <location>
        <begin position="368"/>
        <end position="556"/>
    </location>
</feature>